<protein>
    <recommendedName>
        <fullName evidence="4">MAM domain-containing protein</fullName>
    </recommendedName>
</protein>
<dbReference type="Pfam" id="PF13573">
    <property type="entry name" value="SprB"/>
    <property type="match status" value="9"/>
</dbReference>
<evidence type="ECO:0000256" key="1">
    <source>
        <dbReference type="SAM" id="SignalP"/>
    </source>
</evidence>
<evidence type="ECO:0008006" key="4">
    <source>
        <dbReference type="Google" id="ProtNLM"/>
    </source>
</evidence>
<feature type="signal peptide" evidence="1">
    <location>
        <begin position="1"/>
        <end position="26"/>
    </location>
</feature>
<accession>A0ABP7Y0L0</accession>
<feature type="chain" id="PRO_5045436564" description="MAM domain-containing protein" evidence="1">
    <location>
        <begin position="27"/>
        <end position="5345"/>
    </location>
</feature>
<proteinExistence type="predicted"/>
<sequence length="5345" mass="560690">MIMKKPTTLRTLIFALALLFNFVTYAQNGIAFNSKPNLSSNENLFLKTNSQFENQFNLTTRDDVAKKTVAPLTNPVIPYAQLPYAGQVSQCPNDGKLLPKLFLCGGNDSRLIDTKITDAQSIIWERFVSGGSCVTVSNSDCANETAASTCWNQVGTGKDYLANSAGQFRVRIIDATGTPYIFYFNVYQNTLIPTATTKSDIIRNSAGTCQLNGKITVGGFAPGYEYSFTTTGSSGSWQDSNVFTTSTPGNYTAYIRIKGVVGSCEFKVINLEIKNVSFAVTTSIASPKCSGATGSVQVITNDINQEYTYTIYSGTNTNGAYLNQVGPTENPTVTFNGLSSGTYTILTSVRGSSCAPEKNTITIATAPNPITSGASITTALQACSSGQITITRSGGTAPYKYFVNTNGAGFAENPTNIIVVTQPGSYVIRVEDANGCSAANNVTVNVPAVTKPIYQINKIDGDCLGNVGKISLNVTNSNTYNLIEYSIDNGANFSPSTTVFDIPNEGSYRVVVRYRKNVGGNGSFCTEPASIITVGPSVALTASAGVGELSGCGPVGKELYGLVRIINPQGGTPFPGASPYQYSFDGKASWTNNNSQYMNYGGPYTVYIKDAAGCEYAMGGITIDKKPDPPTIKVLDPVFNCDGSATTTVTVTNSGSGDPKYAYDYYMDGVLNTSIPTNVFRNVTQGDHTVTVKYNVLKVSTYSNLLQEDFGKGGFTTTPGINPAYCYEDEAFTHLLPGYACNRDEWINDGEYAVASKIRTRFNNSWIVAKDHTTPTDALGRFLVVNVGGTAGIGGILYSKPIKDVIENQDVIISLWAENLIVKTSTTHDDPKLTIQLVNNLNGVGGTETIVATTDTANPWVVPKSEKWEYKELMLNPGAYKNLSFVIRSYSNQFNGNDVLIDDIWVRQIPKSCNTVADFPIYVDGSKAFSAGITGFKNIQCSGQQNGEITLSAKNFDPAKGFQYFVAGDPAGWRTYIPVPAASSGSITLNNLQAGTYNIQIRYDNSANSCTFPLAQEIKMPKELKVRAWVDQVATCEIGATIKAEASDGTPGYEYELRESDGVTVVKPFQSSGEFLDIKKVGNYKVIARDLNSCQTAVLASVDVVAAVPPQIAFDTSNLCFNSSAEIIVRITGGVGKYTYTTQFNGGTESAPSAPFDGPTFTYVANSSGSYIFKVKDSYGCESDPKTQVINEKLTVEVPVTTGLSCNVAPNNRAVITGTVSGGKGPFVVTLASGNTTGTLVQPTATGNTFTYATAVAGDYTFRVTDSGNCSVTSVKATVAPLTAIVLNSDNKNPKCVGAATGSVELLPSGGAGEFTYSRDNITFNGNSVINGLAAGAYTFYVKDKNKCVQSINVTLTNPPAVTATANFPANTNCSSSVVVTVTGGGGTGTLGYSFNGSTTYTGVNTLTVNLTSSTQVITYSVKDANDCTVTKTITVPAYNPPAGITFSTPAAITCETGKTTTSVTLTPTVGGVAPFTYLMTSGTGSGASNTTGVFSGLTAGAYTFELTDANGCKTTGGITIDGAPTIAVSGKKTDIKCVGQTNGTATFTVTGASSVGNFTYVLTPASGTVTVVNDEVRVTGLGVGTYKLQVRDRSTNCLSNETSVTINQAIAITITAATASNVNCGNSISNIVVTATGGVPNYKYAYVLRGAGMPAASAFSDTNTTINTGATQSNLLWDVYVMDQNDCTAGPFNLDILREASPSVKSPAPATFCFKAPSTTTKDLRTFFNLGTGTHTYTVNTVAVTNPAAYNITASGTYTIVVRDANGCTATATYIVNPELTILATRVKDLTCDNDAEITFTANGGSNTYSTYEVQFNGAGAWNPVTSPFTTANSGTYQFRVTDNAGCQGLSNIITITPKTTPSFSHNEKQPTCIGAADGEINITNPTGLQPFTYLIRNGATTVSTTATANNLQAGVYTVLLTDAKGCTFSTSITLSDPVALSATVQSTPLACNTDNTTKQATITVTNPDGGSGGYEYSFNGGAFAATNTYSTTALSVTVVMRDSNKCTQSLGTQTFDALNGPTITNVNGSLITCKTGESTSNVDITVSNGVGSLAYVIVSGPTTTNTTGATDGKFKGLPAGNYVFKVTDTNGCSDVEHYEVKPLVSIAATLASQNNVACNAGATGSASITVSAYSTTYTAVLTAGTGTVNITGSTVNVTGLVAGSYTLTVTDDVTDCFKDVNFTITQPTVVTLTLGSNKNANCDQPLSKVSVTAGGGKLPYSYAFRSTTGNPATGDYVLNANTADLDPAITTWYAWVKDANGCEQSLQITIAKDPDAVVNLPAQQCFTGTPFDIVLSGTGTGTLTYTVNGAVATSPFTIRAAGTYKLGVRDANGCTNFKDYVVEKQIFASALPDKDLTCSTPMGSVITVTIINGTAPFSYQAYDGTTTVGSLVTGIATNTFTETFTTPGNYNFVVTDANGCPVRTNGVLLTATGTVLANASIIDANCNNSSDGSVTFNPSGGKAPYRISFDGSPLDYNTSFGGLAAGTYSYTIEDARGCQDVNTITINEPSAIVGTYLPLDIKCDANVPGSIEVTAVANGVAPFIYSLYDKTGAAIHTSTATNNRTYLFPNNLVFGDYTVSIVDINGCQTVSPKLRISTEPRLKFLPVVITGTCSAGATVDLFLDPTFPSAPNYIYSIVGDPSSVSLPTSNTTYQFTGLNFGQTYFFQVQDNNACVSVLEVAIPKLSSIDITAISTTNVTCNSTPALSNGTVNATASNYSSGATHLRFEVVDQFSNTSFVPPIAFNVPTNYPNPVSYGFASLPVGSYTLVVKEIGGTECSTSTTFEIKQPVQPVSVSVVSQTKDNCNADARVTVKGTGGTGTYQYTFVADGDPEPTTGYSSTNPLVINYEAGADWDIWVKDANGCTAKVDVTIDKDLAPTLKVGPAVPCFTGIAFTVDLSQYFDVTVGTPIYTLDGVDLTTSTATISAAKTYTIGVRDANGCTSTAPYVVREVLSLSVTDKKELDCKSPAPNGGVTVQADGGITTPGSYTYTITAGPTVNTTGASDGKFTDLAAGTYTFQVSDGTCTATTTATIDALTPIIPSRIVGTPLCVGEAANVEITATGGKGAYTYGKGAVPTLPTQTNNIFTQTAAEGTVTYYVKDSNDCVETIDVIVTDPTPLVVTSIDRIQMLCGGGNLPTTARITVNATGGAGGFEYSFDNGSTFRADNFLETTTADTYNVVVKDANGCTVAIPAVIDALDPPVITVITNSQMTCPGLVSDVTITTSNGIGTKTFMIVSGPVTTNHTGDATGIYTGLPAGDYVFRVTDANNCTDEDLFTVPALPTLQMQEQVTANVDCIGNATGSATFTASDFTASGGAFTYNIVTTPASLAFNHSKTGDVVTLTDMVSGHYEVTFTDNTTLCTVTKSVDISQPATALSITATASDVHCNEPISQLTMSPVGGTPTYRYSIVQSGQGVGAYSTKTSIDTTTLTNGVATPNGLGMTWSVDVHIIDSNNCTAMTTVTITKQDLPTVTAPTLASNQCTAVGNYTFTATGTGVGPLSFSIDGTDYFESTGTTYEFTVPAPIVASQAYTVTVKDANGCTSTSTTSTTVYKPLTFSVVQDKDITCVPLPTTSTTTTAAQFTLTAADGNPGYTFAVNINNGVFNNITSPYTTSVIGTYVFRVTDSNNCQVESDVITINPPVNPAFTTFKADVKCNGGSTGTIKVTPSGGVGPYTFALSGATPANNTGDASGLYTGLAAGSYTIVVTDSYGCTSGVTPPIEINEPSILTASADFPVNTTCSNTTVITVLGGGGTPITGNALGYLFSFDNGVSYDAGNTISIDDNGSVQTIWYSVKDANGCTTAPQSIDVNPLNKPNKLDFNATLITCNPGENVSTVEVTARNGVGALEFSIIATNTATSPALFGPITTPSSAVPASFPGLIPGNYTFQVKDANGCTFQDVYTVKELVNIAVDGNLDNGVACKGEENGKVTFKVSGFNTGFSHTITGVNAPGVVTPVGTDTFVLTNLATGDYTINVTDNVTNCTATVTVNVPEPETLTVDYIPLKNANCTEGFKIKATAHDGTPDYMYAFVKAGDPVVYDVFDTAVLDPAFTWVLWAKDSHGCEASSPINIIVDSLPAITAVTPTHCATATGYEITVTASGFTSDLEYSLDKNTWQLNNNVLVVTSPGDYTVYVRDANLCVVEAPVTILTPLQLQYELTTSPICNGNQGVVTLLPSGGTVTPSYEFSQDGTNFGPSAVFNNLTPGNYIFTVRDTGTGCTKTVDVTIDIPNTAIDLTLEPTPVVCNGGSTGSITVRLAPSTATVNNNPVYTYSINPSPMGMVLVGNVFTNLPQGTYTVTVTSGKGCPVDQTTIVTEPPIIIVSDVVVADYGCTAGNKENNATITVNMPTGGSGNYTVYEFLRNGNPVAVQRGDSPVFTESDLLGGSYVINVYDDKGCVGTTTATINPFIAIDFANPAITITRPITCINREDIQVNVTFTGGPAVPLQYTIVAATSNAVAYPSVTNANGQFTDLTVGTYTITVTNTVTGCILKTIHYVDEPNTFDIVAQNTKNVSCYGTATGSVDLTFVDNKVDPTDDAGIFDYTITGPVNLSGRSSGTTINIPNLPEGVYQVTATLVGTPTCQVETGFTIEQPLSALQIAEAHTPISCDPANDGTITASAHGGWTNGDYQYELVGPISMPYSTQSYFENLTAGVYTINVMDVNGCVETTTVTLKVPDPIVFTANATVGVLQCNGEATGEITVDLPTGGQESNYSYILNYLTSDPIVSTDAQTSPVFSGLPAGRYSVTVIDGINCVSQPSAEIEISEPSKVTAALVLATRVTCKTDATLTLSAEGGDGGPYEYSVDQNFTTIAGSFGTSVTFPVGLGDHQYYVRDSKGCVGIVSNNITVYPITPLDLKIDLSNAEVYCKGSATAIIDATATGGLGNYSYTLLNDAGIIFRPAQPEGYFDLLPKGVYVVRVDSGDCQYDSATITIDEPSTSLSVIPTVTDATCFGANDGKIEITATGGTGVIKYAISPNLALFDDKFVFDRLTPGVYEVLVQDENSCFEHLTLTVNEPAVLEGKVVGPITQEICDGDNDGSFTIQVSGGRPPYTVSLDNENGTYLPVDAANQYTFTNLKGGEHNVFIKDATCLISVGVIMDKAVILNPTAEVTYDCVNNAQANMVVVTIDASNTNPADVDYSLDDNGTFQPSNIFTNVSPGPHFIVARHTNDCRKQTVPFTIDAVAEVGLVDVTSASKDINVLEVKAFGGIAPYQYSFNGEPFSSSNTYRIYKTGDYPVTVRDKNGCEATIIVHGIFYDFCMPNYFTPNGTGSNTSIGPDCGALAYKQLTFDIFDRYGRVVAKYRVGQKWDGKYNGNELPTGDYWYVLKLNDPKDPREFVGHFTLYR</sequence>
<evidence type="ECO:0000313" key="2">
    <source>
        <dbReference type="EMBL" id="GAA4128582.1"/>
    </source>
</evidence>
<keyword evidence="1" id="KW-0732">Signal</keyword>
<dbReference type="Pfam" id="PF13585">
    <property type="entry name" value="CHU_C"/>
    <property type="match status" value="1"/>
</dbReference>
<dbReference type="Proteomes" id="UP001501333">
    <property type="component" value="Unassembled WGS sequence"/>
</dbReference>
<organism evidence="2 3">
    <name type="scientific">Flavobacterium chungbukense</name>
    <dbReference type="NCBI Taxonomy" id="877464"/>
    <lineage>
        <taxon>Bacteria</taxon>
        <taxon>Pseudomonadati</taxon>
        <taxon>Bacteroidota</taxon>
        <taxon>Flavobacteriia</taxon>
        <taxon>Flavobacteriales</taxon>
        <taxon>Flavobacteriaceae</taxon>
        <taxon>Flavobacterium</taxon>
    </lineage>
</organism>
<comment type="caution">
    <text evidence="2">The sequence shown here is derived from an EMBL/GenBank/DDBJ whole genome shotgun (WGS) entry which is preliminary data.</text>
</comment>
<gene>
    <name evidence="2" type="ORF">GCM10022250_17500</name>
</gene>
<dbReference type="InterPro" id="IPR017868">
    <property type="entry name" value="Filamin/ABP280_repeat-like"/>
</dbReference>
<dbReference type="InterPro" id="IPR025667">
    <property type="entry name" value="SprB_repeat"/>
</dbReference>
<reference evidence="3" key="1">
    <citation type="journal article" date="2019" name="Int. J. Syst. Evol. Microbiol.">
        <title>The Global Catalogue of Microorganisms (GCM) 10K type strain sequencing project: providing services to taxonomists for standard genome sequencing and annotation.</title>
        <authorList>
            <consortium name="The Broad Institute Genomics Platform"/>
            <consortium name="The Broad Institute Genome Sequencing Center for Infectious Disease"/>
            <person name="Wu L."/>
            <person name="Ma J."/>
        </authorList>
    </citation>
    <scope>NUCLEOTIDE SEQUENCE [LARGE SCALE GENOMIC DNA]</scope>
    <source>
        <strain evidence="3">JCM 17386</strain>
    </source>
</reference>
<evidence type="ECO:0000313" key="3">
    <source>
        <dbReference type="Proteomes" id="UP001501333"/>
    </source>
</evidence>
<keyword evidence="3" id="KW-1185">Reference proteome</keyword>
<dbReference type="NCBIfam" id="TIGR04131">
    <property type="entry name" value="Bac_Flav_CTERM"/>
    <property type="match status" value="1"/>
</dbReference>
<dbReference type="PROSITE" id="PS50194">
    <property type="entry name" value="FILAMIN_REPEAT"/>
    <property type="match status" value="1"/>
</dbReference>
<dbReference type="InterPro" id="IPR026341">
    <property type="entry name" value="T9SS_type_B"/>
</dbReference>
<name>A0ABP7Y0L0_9FLAO</name>
<dbReference type="EMBL" id="BAABAO010000005">
    <property type="protein sequence ID" value="GAA4128582.1"/>
    <property type="molecule type" value="Genomic_DNA"/>
</dbReference>